<dbReference type="Proteomes" id="UP000006860">
    <property type="component" value="Chromosome"/>
</dbReference>
<dbReference type="PANTHER" id="PTHR44858:SF1">
    <property type="entry name" value="UDP-N-ACETYLGLUCOSAMINE--PEPTIDE N-ACETYLGLUCOSAMINYLTRANSFERASE SPINDLY-RELATED"/>
    <property type="match status" value="1"/>
</dbReference>
<dbReference type="HOGENOM" id="CLU_566054_0_0_0"/>
<dbReference type="Pfam" id="PF13181">
    <property type="entry name" value="TPR_8"/>
    <property type="match status" value="1"/>
</dbReference>
<keyword evidence="4" id="KW-0732">Signal</keyword>
<dbReference type="KEGG" id="pbs:Plabr_3429"/>
<feature type="chain" id="PRO_5003256468" evidence="4">
    <location>
        <begin position="36"/>
        <end position="482"/>
    </location>
</feature>
<dbReference type="OrthoDB" id="9790037at2"/>
<dbReference type="STRING" id="756272.Plabr_3429"/>
<evidence type="ECO:0000256" key="3">
    <source>
        <dbReference type="PROSITE-ProRule" id="PRU00339"/>
    </source>
</evidence>
<proteinExistence type="predicted"/>
<name>F0SM71_RUBBR</name>
<evidence type="ECO:0000256" key="2">
    <source>
        <dbReference type="ARBA" id="ARBA00022803"/>
    </source>
</evidence>
<dbReference type="eggNOG" id="COG0457">
    <property type="taxonomic scope" value="Bacteria"/>
</dbReference>
<gene>
    <name evidence="5" type="ordered locus">Plabr_3429</name>
</gene>
<dbReference type="InterPro" id="IPR011990">
    <property type="entry name" value="TPR-like_helical_dom_sf"/>
</dbReference>
<keyword evidence="1" id="KW-0677">Repeat</keyword>
<dbReference type="Gene3D" id="1.25.40.10">
    <property type="entry name" value="Tetratricopeptide repeat domain"/>
    <property type="match status" value="3"/>
</dbReference>
<feature type="signal peptide" evidence="4">
    <location>
        <begin position="1"/>
        <end position="35"/>
    </location>
</feature>
<dbReference type="PROSITE" id="PS50005">
    <property type="entry name" value="TPR"/>
    <property type="match status" value="4"/>
</dbReference>
<dbReference type="PANTHER" id="PTHR44858">
    <property type="entry name" value="TETRATRICOPEPTIDE REPEAT PROTEIN 6"/>
    <property type="match status" value="1"/>
</dbReference>
<dbReference type="InterPro" id="IPR050498">
    <property type="entry name" value="Ycf3"/>
</dbReference>
<feature type="repeat" description="TPR" evidence="3">
    <location>
        <begin position="330"/>
        <end position="363"/>
    </location>
</feature>
<feature type="repeat" description="TPR" evidence="3">
    <location>
        <begin position="296"/>
        <end position="329"/>
    </location>
</feature>
<dbReference type="RefSeq" id="WP_013629745.1">
    <property type="nucleotide sequence ID" value="NC_015174.1"/>
</dbReference>
<dbReference type="InterPro" id="IPR019734">
    <property type="entry name" value="TPR_rpt"/>
</dbReference>
<evidence type="ECO:0000313" key="5">
    <source>
        <dbReference type="EMBL" id="ADY61026.1"/>
    </source>
</evidence>
<evidence type="ECO:0000256" key="4">
    <source>
        <dbReference type="SAM" id="SignalP"/>
    </source>
</evidence>
<organism evidence="5 6">
    <name type="scientific">Rubinisphaera brasiliensis (strain ATCC 49424 / DSM 5305 / JCM 21570 / IAM 15109 / NBRC 103401 / IFAM 1448)</name>
    <name type="common">Planctomyces brasiliensis</name>
    <dbReference type="NCBI Taxonomy" id="756272"/>
    <lineage>
        <taxon>Bacteria</taxon>
        <taxon>Pseudomonadati</taxon>
        <taxon>Planctomycetota</taxon>
        <taxon>Planctomycetia</taxon>
        <taxon>Planctomycetales</taxon>
        <taxon>Planctomycetaceae</taxon>
        <taxon>Rubinisphaera</taxon>
    </lineage>
</organism>
<dbReference type="EMBL" id="CP002546">
    <property type="protein sequence ID" value="ADY61026.1"/>
    <property type="molecule type" value="Genomic_DNA"/>
</dbReference>
<accession>F0SM71</accession>
<feature type="repeat" description="TPR" evidence="3">
    <location>
        <begin position="262"/>
        <end position="295"/>
    </location>
</feature>
<evidence type="ECO:0000256" key="1">
    <source>
        <dbReference type="ARBA" id="ARBA00022737"/>
    </source>
</evidence>
<reference evidence="6" key="1">
    <citation type="submission" date="2011-02" db="EMBL/GenBank/DDBJ databases">
        <title>The complete genome of Planctomyces brasiliensis DSM 5305.</title>
        <authorList>
            <person name="Lucas S."/>
            <person name="Copeland A."/>
            <person name="Lapidus A."/>
            <person name="Bruce D."/>
            <person name="Goodwin L."/>
            <person name="Pitluck S."/>
            <person name="Kyrpides N."/>
            <person name="Mavromatis K."/>
            <person name="Pagani I."/>
            <person name="Ivanova N."/>
            <person name="Ovchinnikova G."/>
            <person name="Lu M."/>
            <person name="Detter J.C."/>
            <person name="Han C."/>
            <person name="Land M."/>
            <person name="Hauser L."/>
            <person name="Markowitz V."/>
            <person name="Cheng J.-F."/>
            <person name="Hugenholtz P."/>
            <person name="Woyke T."/>
            <person name="Wu D."/>
            <person name="Tindall B."/>
            <person name="Pomrenke H.G."/>
            <person name="Brambilla E."/>
            <person name="Klenk H.-P."/>
            <person name="Eisen J.A."/>
        </authorList>
    </citation>
    <scope>NUCLEOTIDE SEQUENCE [LARGE SCALE GENOMIC DNA]</scope>
    <source>
        <strain evidence="6">ATCC 49424 / DSM 5305 / JCM 21570 / IAM 15109 / NBRC 103401 / IFAM 1448</strain>
    </source>
</reference>
<feature type="repeat" description="TPR" evidence="3">
    <location>
        <begin position="228"/>
        <end position="261"/>
    </location>
</feature>
<dbReference type="Pfam" id="PF13414">
    <property type="entry name" value="TPR_11"/>
    <property type="match status" value="1"/>
</dbReference>
<evidence type="ECO:0000313" key="6">
    <source>
        <dbReference type="Proteomes" id="UP000006860"/>
    </source>
</evidence>
<dbReference type="SMART" id="SM00028">
    <property type="entry name" value="TPR"/>
    <property type="match status" value="7"/>
</dbReference>
<dbReference type="Pfam" id="PF00515">
    <property type="entry name" value="TPR_1"/>
    <property type="match status" value="1"/>
</dbReference>
<protein>
    <submittedName>
        <fullName evidence="5">Tetratricopeptide TPR_1 repeat-containing protein</fullName>
    </submittedName>
</protein>
<dbReference type="AlphaFoldDB" id="F0SM71"/>
<dbReference type="Pfam" id="PF13432">
    <property type="entry name" value="TPR_16"/>
    <property type="match status" value="2"/>
</dbReference>
<keyword evidence="6" id="KW-1185">Reference proteome</keyword>
<dbReference type="SUPFAM" id="SSF48452">
    <property type="entry name" value="TPR-like"/>
    <property type="match status" value="1"/>
</dbReference>
<keyword evidence="2 3" id="KW-0802">TPR repeat</keyword>
<sequence length="482" mass="53260">MEGLIVFAPPLSQAFWIPTLLAASILAGNPLSAQAQPAGTPLEQAQQAYDANQYEQALKLAEQVLQSEPKNDRALFIRASAKVEMGIETGNAAMIRDGVADARSAIEVSQSQAPEYYLPYLFGMTNLSLLEDRPEHVQTSITVATQIIDQLEMSDADKANMLYQRGLAKLQQDDTIDGGVADFKAAVALQPKHMASLTALADAYAMAEQNENALAAFNQFIAAYPEHPIGYNNRGMFHKQMDDTQAALQDFQKAVELQPKFFVAQINLGYMLMESGKPAEAEKVFSNAIALQEQNPSVYGLRANVRMRQGKSQEAIADYEKAIELFPRNPLAHADLGFAYFFLKQYGEAFKQFDEAMTINGKLRFLDPWIYASMVLSGQVQEANSRFAGTLAKPTEERDWIDLLTLYLMGKVNEDSLLSSVNPDDKTASVAQTCEGHYFIGLRQSNLGSDSAQTHFQKCIETGASHLSAYRAAQFELQNFDK</sequence>
<dbReference type="eggNOG" id="COG3118">
    <property type="taxonomic scope" value="Bacteria"/>
</dbReference>